<dbReference type="STRING" id="1128970.SAMN04487935_3847"/>
<dbReference type="EMBL" id="FNEZ01000016">
    <property type="protein sequence ID" value="SDK64836.1"/>
    <property type="molecule type" value="Genomic_DNA"/>
</dbReference>
<proteinExistence type="predicted"/>
<dbReference type="AlphaFoldDB" id="A0A1G9DLR4"/>
<reference evidence="1 2" key="1">
    <citation type="submission" date="2016-10" db="EMBL/GenBank/DDBJ databases">
        <authorList>
            <person name="de Groot N.N."/>
        </authorList>
    </citation>
    <scope>NUCLEOTIDE SEQUENCE [LARGE SCALE GENOMIC DNA]</scope>
    <source>
        <strain evidence="1 2">CGMCC 1.10076</strain>
    </source>
</reference>
<keyword evidence="2" id="KW-1185">Reference proteome</keyword>
<gene>
    <name evidence="1" type="ORF">SAMN04487935_3847</name>
</gene>
<name>A0A1G9DLR4_9FLAO</name>
<organism evidence="1 2">
    <name type="scientific">Flavobacterium noncentrifugens</name>
    <dbReference type="NCBI Taxonomy" id="1128970"/>
    <lineage>
        <taxon>Bacteria</taxon>
        <taxon>Pseudomonadati</taxon>
        <taxon>Bacteroidota</taxon>
        <taxon>Flavobacteriia</taxon>
        <taxon>Flavobacteriales</taxon>
        <taxon>Flavobacteriaceae</taxon>
        <taxon>Flavobacterium</taxon>
    </lineage>
</organism>
<protein>
    <submittedName>
        <fullName evidence="1">Uncharacterized protein</fullName>
    </submittedName>
</protein>
<feature type="non-terminal residue" evidence="1">
    <location>
        <position position="55"/>
    </location>
</feature>
<accession>A0A1G9DLR4</accession>
<sequence length="55" mass="6555">MHERTTAAKRDCWFSVTGNFVFTKKVLSWQRKLSSLESRPRLSRETLVAICNRRR</sequence>
<dbReference type="Proteomes" id="UP000199580">
    <property type="component" value="Unassembled WGS sequence"/>
</dbReference>
<evidence type="ECO:0000313" key="2">
    <source>
        <dbReference type="Proteomes" id="UP000199580"/>
    </source>
</evidence>
<evidence type="ECO:0000313" key="1">
    <source>
        <dbReference type="EMBL" id="SDK64836.1"/>
    </source>
</evidence>